<proteinExistence type="predicted"/>
<keyword evidence="4" id="KW-0288">FMN</keyword>
<dbReference type="InterPro" id="IPR035587">
    <property type="entry name" value="DUS-like_FMN-bd"/>
</dbReference>
<gene>
    <name evidence="11" type="ORF">WJX74_002305</name>
</gene>
<evidence type="ECO:0000256" key="3">
    <source>
        <dbReference type="ARBA" id="ARBA00022630"/>
    </source>
</evidence>
<evidence type="ECO:0000256" key="5">
    <source>
        <dbReference type="ARBA" id="ARBA00022694"/>
    </source>
</evidence>
<protein>
    <recommendedName>
        <fullName evidence="10">DUS-like FMN-binding domain-containing protein</fullName>
    </recommendedName>
</protein>
<dbReference type="AlphaFoldDB" id="A0AAW1QCF3"/>
<dbReference type="Gene3D" id="1.20.120.1460">
    <property type="match status" value="1"/>
</dbReference>
<dbReference type="PANTHER" id="PTHR42907">
    <property type="entry name" value="FMN-LINKED OXIDOREDUCTASES SUPERFAMILY PROTEIN"/>
    <property type="match status" value="1"/>
</dbReference>
<evidence type="ECO:0000313" key="11">
    <source>
        <dbReference type="EMBL" id="KAK9818858.1"/>
    </source>
</evidence>
<feature type="compositionally biased region" description="Basic and acidic residues" evidence="9">
    <location>
        <begin position="380"/>
        <end position="396"/>
    </location>
</feature>
<comment type="caution">
    <text evidence="11">The sequence shown here is derived from an EMBL/GenBank/DDBJ whole genome shotgun (WGS) entry which is preliminary data.</text>
</comment>
<evidence type="ECO:0000256" key="4">
    <source>
        <dbReference type="ARBA" id="ARBA00022643"/>
    </source>
</evidence>
<keyword evidence="12" id="KW-1185">Reference proteome</keyword>
<evidence type="ECO:0000256" key="2">
    <source>
        <dbReference type="ARBA" id="ARBA00022555"/>
    </source>
</evidence>
<dbReference type="InterPro" id="IPR004653">
    <property type="entry name" value="DusA"/>
</dbReference>
<evidence type="ECO:0000259" key="10">
    <source>
        <dbReference type="Pfam" id="PF01207"/>
    </source>
</evidence>
<dbReference type="InterPro" id="IPR018517">
    <property type="entry name" value="tRNA_hU_synthase_CS"/>
</dbReference>
<dbReference type="EMBL" id="JALJOS010000053">
    <property type="protein sequence ID" value="KAK9818858.1"/>
    <property type="molecule type" value="Genomic_DNA"/>
</dbReference>
<comment type="cofactor">
    <cofactor evidence="1">
        <name>FMN</name>
        <dbReference type="ChEBI" id="CHEBI:58210"/>
    </cofactor>
</comment>
<name>A0AAW1QCF3_9CHLO</name>
<keyword evidence="2" id="KW-0820">tRNA-binding</keyword>
<dbReference type="SUPFAM" id="SSF51395">
    <property type="entry name" value="FMN-linked oxidoreductases"/>
    <property type="match status" value="1"/>
</dbReference>
<feature type="compositionally biased region" description="Basic and acidic residues" evidence="9">
    <location>
        <begin position="326"/>
        <end position="339"/>
    </location>
</feature>
<keyword evidence="6" id="KW-0521">NADP</keyword>
<evidence type="ECO:0000256" key="8">
    <source>
        <dbReference type="ARBA" id="ARBA00023002"/>
    </source>
</evidence>
<feature type="region of interest" description="Disordered" evidence="9">
    <location>
        <begin position="608"/>
        <end position="719"/>
    </location>
</feature>
<keyword evidence="8" id="KW-0560">Oxidoreductase</keyword>
<sequence>MLLHSASKLALVRSGSVHLYLARQRTLQPFSLTRCCVLRPLPASSLSSRPGPLGLLNCNPAAGPTALGRQQSQSKTFAPGATRRMQTDVGLVQESMPSQLLSVAPMMDWTDVHYRQLARLMSRHTWLYTEMVVDSTLIHNPNTDKFLWFPPEQHPIVCQLGGSNPTQLAKAALMVARYGYDEINLNCGCPSDRVAGAGCFGAALMLQPETVAACAAAVNAATPTPLTIKCRLGVDSVDSYESLCRFVSIVSEKSGVTHFLIHARKCLLKGLNPHQNRTIPPLRYEWVWALKRDFPHLSFSLNGGVMGCYEAAAALRHTEVTSSSASDHRPSLLQDDHLHPSNLTHPQNGSASDPDGSAGAPGSNSLQHEFLSNGHASINTDKHSTSGLDQHEDPHHANSSSSGHAGLGVSQTSAARDLQQADDGPAVHPAGGDGCGAHSRFSTRGGSGSEGGLHGVMIGRAAYNNPWECLSDADRAVFGASSNPAQSRRQVLRDYCKYADSVIGKWAKGPESKGHVSPNVRAVAKPLLGMFMGQRGSRRWKQAMDEAFRRNPATLTQLLDETLHHIPEDVLDAPPKSRSSLPAFTLSAPLPDPITGILRSAAHATASVNPSAPALHHSSASGQHNSMRNGEALHPDPAAEGDDHASMPGQLANGQQQPAADLHASTAGHASPAHDTSQPDSRSDESLHEAACQISSVPRPSSLQEDPTAKSAESSQQTHALTMLRPAPDDAEHVLQPLLQDTVGIAAGTQAATQNGAGGDSESDPLLQHSQALADQGRDCSAAMGSCQSERQPQNWQAGIGTELAQDGASSLQRGLDAEQQVHKKARACPVDEAVAA</sequence>
<feature type="region of interest" description="Disordered" evidence="9">
    <location>
        <begin position="806"/>
        <end position="837"/>
    </location>
</feature>
<dbReference type="PANTHER" id="PTHR42907:SF1">
    <property type="entry name" value="FMN-LINKED OXIDOREDUCTASES SUPERFAMILY PROTEIN"/>
    <property type="match status" value="1"/>
</dbReference>
<evidence type="ECO:0000256" key="9">
    <source>
        <dbReference type="SAM" id="MobiDB-lite"/>
    </source>
</evidence>
<feature type="domain" description="DUS-like FMN-binding" evidence="10">
    <location>
        <begin position="103"/>
        <end position="345"/>
    </location>
</feature>
<dbReference type="GO" id="GO:0050660">
    <property type="term" value="F:flavin adenine dinucleotide binding"/>
    <property type="evidence" value="ECO:0007669"/>
    <property type="project" value="InterPro"/>
</dbReference>
<organism evidence="11 12">
    <name type="scientific">Apatococcus lobatus</name>
    <dbReference type="NCBI Taxonomy" id="904363"/>
    <lineage>
        <taxon>Eukaryota</taxon>
        <taxon>Viridiplantae</taxon>
        <taxon>Chlorophyta</taxon>
        <taxon>core chlorophytes</taxon>
        <taxon>Trebouxiophyceae</taxon>
        <taxon>Chlorellales</taxon>
        <taxon>Chlorellaceae</taxon>
        <taxon>Apatococcus</taxon>
    </lineage>
</organism>
<evidence type="ECO:0000313" key="12">
    <source>
        <dbReference type="Proteomes" id="UP001438707"/>
    </source>
</evidence>
<keyword evidence="5" id="KW-0819">tRNA processing</keyword>
<evidence type="ECO:0000256" key="7">
    <source>
        <dbReference type="ARBA" id="ARBA00022884"/>
    </source>
</evidence>
<accession>A0AAW1QCF3</accession>
<evidence type="ECO:0000256" key="6">
    <source>
        <dbReference type="ARBA" id="ARBA00022857"/>
    </source>
</evidence>
<dbReference type="Gene3D" id="3.20.20.70">
    <property type="entry name" value="Aldolase class I"/>
    <property type="match status" value="1"/>
</dbReference>
<evidence type="ECO:0000256" key="1">
    <source>
        <dbReference type="ARBA" id="ARBA00001917"/>
    </source>
</evidence>
<dbReference type="GO" id="GO:0017150">
    <property type="term" value="F:tRNA dihydrouridine synthase activity"/>
    <property type="evidence" value="ECO:0007669"/>
    <property type="project" value="InterPro"/>
</dbReference>
<dbReference type="CDD" id="cd02801">
    <property type="entry name" value="DUS_like_FMN"/>
    <property type="match status" value="1"/>
</dbReference>
<feature type="region of interest" description="Disordered" evidence="9">
    <location>
        <begin position="320"/>
        <end position="449"/>
    </location>
</feature>
<keyword evidence="7" id="KW-0694">RNA-binding</keyword>
<dbReference type="InterPro" id="IPR013785">
    <property type="entry name" value="Aldolase_TIM"/>
</dbReference>
<dbReference type="Proteomes" id="UP001438707">
    <property type="component" value="Unassembled WGS sequence"/>
</dbReference>
<keyword evidence="3" id="KW-0285">Flavoprotein</keyword>
<feature type="compositionally biased region" description="Low complexity" evidence="9">
    <location>
        <begin position="610"/>
        <end position="621"/>
    </location>
</feature>
<dbReference type="Pfam" id="PF01207">
    <property type="entry name" value="Dus"/>
    <property type="match status" value="1"/>
</dbReference>
<feature type="compositionally biased region" description="Polar residues" evidence="9">
    <location>
        <begin position="341"/>
        <end position="351"/>
    </location>
</feature>
<feature type="compositionally biased region" description="Polar residues" evidence="9">
    <location>
        <begin position="693"/>
        <end position="719"/>
    </location>
</feature>
<dbReference type="NCBIfam" id="NF008774">
    <property type="entry name" value="PRK11815.1"/>
    <property type="match status" value="1"/>
</dbReference>
<reference evidence="11 12" key="1">
    <citation type="journal article" date="2024" name="Nat. Commun.">
        <title>Phylogenomics reveals the evolutionary origins of lichenization in chlorophyte algae.</title>
        <authorList>
            <person name="Puginier C."/>
            <person name="Libourel C."/>
            <person name="Otte J."/>
            <person name="Skaloud P."/>
            <person name="Haon M."/>
            <person name="Grisel S."/>
            <person name="Petersen M."/>
            <person name="Berrin J.G."/>
            <person name="Delaux P.M."/>
            <person name="Dal Grande F."/>
            <person name="Keller J."/>
        </authorList>
    </citation>
    <scope>NUCLEOTIDE SEQUENCE [LARGE SCALE GENOMIC DNA]</scope>
    <source>
        <strain evidence="11 12">SAG 2145</strain>
    </source>
</reference>
<dbReference type="PROSITE" id="PS01136">
    <property type="entry name" value="UPF0034"/>
    <property type="match status" value="1"/>
</dbReference>
<dbReference type="GO" id="GO:0000049">
    <property type="term" value="F:tRNA binding"/>
    <property type="evidence" value="ECO:0007669"/>
    <property type="project" value="UniProtKB-KW"/>
</dbReference>